<gene>
    <name evidence="2" type="ORF">IEN85_12305</name>
</gene>
<proteinExistence type="predicted"/>
<name>A0A927FAL9_9BACT</name>
<dbReference type="SUPFAM" id="SSF53335">
    <property type="entry name" value="S-adenosyl-L-methionine-dependent methyltransferases"/>
    <property type="match status" value="1"/>
</dbReference>
<evidence type="ECO:0000313" key="3">
    <source>
        <dbReference type="Proteomes" id="UP000622317"/>
    </source>
</evidence>
<dbReference type="CDD" id="cd02440">
    <property type="entry name" value="AdoMet_MTases"/>
    <property type="match status" value="1"/>
</dbReference>
<keyword evidence="2" id="KW-0808">Transferase</keyword>
<dbReference type="InterPro" id="IPR041698">
    <property type="entry name" value="Methyltransf_25"/>
</dbReference>
<keyword evidence="3" id="KW-1185">Reference proteome</keyword>
<dbReference type="InterPro" id="IPR029063">
    <property type="entry name" value="SAM-dependent_MTases_sf"/>
</dbReference>
<accession>A0A927FAL9</accession>
<dbReference type="Pfam" id="PF13649">
    <property type="entry name" value="Methyltransf_25"/>
    <property type="match status" value="1"/>
</dbReference>
<keyword evidence="2" id="KW-0489">Methyltransferase</keyword>
<reference evidence="2" key="1">
    <citation type="submission" date="2020-09" db="EMBL/GenBank/DDBJ databases">
        <title>Pelagicoccus enzymogenes sp. nov. with an EPS production, isolated from marine sediment.</title>
        <authorList>
            <person name="Feng X."/>
        </authorList>
    </citation>
    <scope>NUCLEOTIDE SEQUENCE</scope>
    <source>
        <strain evidence="2">NFK12</strain>
    </source>
</reference>
<protein>
    <submittedName>
        <fullName evidence="2">Class I SAM-dependent methyltransferase</fullName>
    </submittedName>
</protein>
<evidence type="ECO:0000259" key="1">
    <source>
        <dbReference type="Pfam" id="PF13649"/>
    </source>
</evidence>
<comment type="caution">
    <text evidence="2">The sequence shown here is derived from an EMBL/GenBank/DDBJ whole genome shotgun (WGS) entry which is preliminary data.</text>
</comment>
<dbReference type="GO" id="GO:0008168">
    <property type="term" value="F:methyltransferase activity"/>
    <property type="evidence" value="ECO:0007669"/>
    <property type="project" value="UniProtKB-KW"/>
</dbReference>
<sequence length="254" mass="28471">MPDTPQPSHPPVINRDHWEQVSGDYSNQVLSVFENDKQHLVARSIEAFAQKHPGATAADLGCGVGQFTPTLARLFKTVVACDLASTGVQATRQRCASYENVSSHRLDLSEDPMPFEPVDFALCVNVLIMPSLDERLRAWRCVTNQVVSGGTLLLVLPSLESVQMDLIQRVDNLIDQGHSCEEALAQGQSSRASSQDLQQGIHRLDGLPTKHYFQDEIEYLLGEHQFDVQEMLKIEYSNSRDADSWDWLVRAVRR</sequence>
<dbReference type="EMBL" id="JACYFG010000035">
    <property type="protein sequence ID" value="MBD5780276.1"/>
    <property type="molecule type" value="Genomic_DNA"/>
</dbReference>
<feature type="domain" description="Methyltransferase" evidence="1">
    <location>
        <begin position="58"/>
        <end position="150"/>
    </location>
</feature>
<evidence type="ECO:0000313" key="2">
    <source>
        <dbReference type="EMBL" id="MBD5780276.1"/>
    </source>
</evidence>
<dbReference type="AlphaFoldDB" id="A0A927FAL9"/>
<dbReference type="Proteomes" id="UP000622317">
    <property type="component" value="Unassembled WGS sequence"/>
</dbReference>
<organism evidence="2 3">
    <name type="scientific">Pelagicoccus enzymogenes</name>
    <dbReference type="NCBI Taxonomy" id="2773457"/>
    <lineage>
        <taxon>Bacteria</taxon>
        <taxon>Pseudomonadati</taxon>
        <taxon>Verrucomicrobiota</taxon>
        <taxon>Opitutia</taxon>
        <taxon>Puniceicoccales</taxon>
        <taxon>Pelagicoccaceae</taxon>
        <taxon>Pelagicoccus</taxon>
    </lineage>
</organism>
<dbReference type="GO" id="GO:0032259">
    <property type="term" value="P:methylation"/>
    <property type="evidence" value="ECO:0007669"/>
    <property type="project" value="UniProtKB-KW"/>
</dbReference>
<dbReference type="RefSeq" id="WP_191617385.1">
    <property type="nucleotide sequence ID" value="NZ_JACYFG010000035.1"/>
</dbReference>
<dbReference type="Gene3D" id="3.40.50.150">
    <property type="entry name" value="Vaccinia Virus protein VP39"/>
    <property type="match status" value="1"/>
</dbReference>